<evidence type="ECO:0000313" key="2">
    <source>
        <dbReference type="EMBL" id="EON92311.1"/>
    </source>
</evidence>
<dbReference type="EMBL" id="ASAD01000011">
    <property type="protein sequence ID" value="EON92311.1"/>
    <property type="molecule type" value="Genomic_DNA"/>
</dbReference>
<organism evidence="2 3">
    <name type="scientific">Marinobacter lipolyticus SM19</name>
    <dbReference type="NCBI Taxonomy" id="1318628"/>
    <lineage>
        <taxon>Bacteria</taxon>
        <taxon>Pseudomonadati</taxon>
        <taxon>Pseudomonadota</taxon>
        <taxon>Gammaproteobacteria</taxon>
        <taxon>Pseudomonadales</taxon>
        <taxon>Marinobacteraceae</taxon>
        <taxon>Marinobacter</taxon>
    </lineage>
</organism>
<dbReference type="STRING" id="1318628.MARLIPOL_11831"/>
<dbReference type="Proteomes" id="UP000016540">
    <property type="component" value="Unassembled WGS sequence"/>
</dbReference>
<dbReference type="HOGENOM" id="CLU_1765819_0_0_6"/>
<accession>R8B154</accession>
<reference evidence="2 3" key="1">
    <citation type="journal article" date="2013" name="Genome Announc.">
        <title>Draft Genome Sequence of the Moderately Halophilic Bacterium Marinobacter lipolyticus Strain SM19.</title>
        <authorList>
            <person name="Papke R.T."/>
            <person name="de la Haba R.R."/>
            <person name="Infante-Dominguez C."/>
            <person name="Perez D."/>
            <person name="Sanchez-Porro C."/>
            <person name="Lapierre P."/>
            <person name="Ventosa A."/>
        </authorList>
    </citation>
    <scope>NUCLEOTIDE SEQUENCE [LARGE SCALE GENOMIC DNA]</scope>
    <source>
        <strain evidence="2 3">SM19</strain>
    </source>
</reference>
<keyword evidence="1" id="KW-0472">Membrane</keyword>
<keyword evidence="1" id="KW-0812">Transmembrane</keyword>
<sequence length="147" mass="17152">MKKWVFIAYLIMMAGGFAWIFYADSNSNYTEKFDLMVESKVRAPQGAKWVVNNGNRYQLVNLGNTRFIFVGLKYGDVLEVRVNDKKNIIASLRFEGNQIYTVEEYEKNLEGLVDAMYRTMRNISIVFLVIMLFLVRNPHINNNLFSD</sequence>
<keyword evidence="3" id="KW-1185">Reference proteome</keyword>
<feature type="transmembrane region" description="Helical" evidence="1">
    <location>
        <begin position="123"/>
        <end position="140"/>
    </location>
</feature>
<evidence type="ECO:0000256" key="1">
    <source>
        <dbReference type="SAM" id="Phobius"/>
    </source>
</evidence>
<gene>
    <name evidence="2" type="ORF">MARLIPOL_11831</name>
</gene>
<evidence type="ECO:0000313" key="3">
    <source>
        <dbReference type="Proteomes" id="UP000016540"/>
    </source>
</evidence>
<comment type="caution">
    <text evidence="2">The sequence shown here is derived from an EMBL/GenBank/DDBJ whole genome shotgun (WGS) entry which is preliminary data.</text>
</comment>
<feature type="transmembrane region" description="Helical" evidence="1">
    <location>
        <begin position="6"/>
        <end position="23"/>
    </location>
</feature>
<dbReference type="AlphaFoldDB" id="R8B154"/>
<keyword evidence="1" id="KW-1133">Transmembrane helix</keyword>
<protein>
    <submittedName>
        <fullName evidence="2">Uncharacterized protein</fullName>
    </submittedName>
</protein>
<name>R8B154_9GAMM</name>
<proteinExistence type="predicted"/>
<dbReference type="RefSeq" id="WP_012138419.1">
    <property type="nucleotide sequence ID" value="NZ_KE007325.1"/>
</dbReference>